<dbReference type="InterPro" id="IPR043133">
    <property type="entry name" value="GTP-CH-I_C/QueF"/>
</dbReference>
<proteinExistence type="predicted"/>
<gene>
    <name evidence="2" type="ORF">CQA53_02030</name>
</gene>
<feature type="domain" description="Dihydroneopterin aldolase/epimerase" evidence="1">
    <location>
        <begin position="9"/>
        <end position="143"/>
    </location>
</feature>
<dbReference type="Pfam" id="PF02152">
    <property type="entry name" value="FolB"/>
    <property type="match status" value="1"/>
</dbReference>
<evidence type="ECO:0000259" key="1">
    <source>
        <dbReference type="SMART" id="SM00905"/>
    </source>
</evidence>
<dbReference type="AlphaFoldDB" id="A0A3D8IR26"/>
<protein>
    <recommendedName>
        <fullName evidence="1">Dihydroneopterin aldolase/epimerase domain-containing protein</fullName>
    </recommendedName>
</protein>
<name>A0A3D8IR26_9HELI</name>
<dbReference type="SMART" id="SM00905">
    <property type="entry name" value="FolB"/>
    <property type="match status" value="1"/>
</dbReference>
<dbReference type="Proteomes" id="UP000256379">
    <property type="component" value="Unassembled WGS sequence"/>
</dbReference>
<dbReference type="OrthoDB" id="5373183at2"/>
<dbReference type="EMBL" id="NXLQ01000002">
    <property type="protein sequence ID" value="RDU67061.1"/>
    <property type="molecule type" value="Genomic_DNA"/>
</dbReference>
<comment type="caution">
    <text evidence="2">The sequence shown here is derived from an EMBL/GenBank/DDBJ whole genome shotgun (WGS) entry which is preliminary data.</text>
</comment>
<dbReference type="SUPFAM" id="SSF55620">
    <property type="entry name" value="Tetrahydrobiopterin biosynthesis enzymes-like"/>
    <property type="match status" value="1"/>
</dbReference>
<evidence type="ECO:0000313" key="2">
    <source>
        <dbReference type="EMBL" id="RDU67061.1"/>
    </source>
</evidence>
<dbReference type="InterPro" id="IPR006157">
    <property type="entry name" value="FolB_dom"/>
</dbReference>
<dbReference type="GO" id="GO:0006760">
    <property type="term" value="P:folic acid-containing compound metabolic process"/>
    <property type="evidence" value="ECO:0007669"/>
    <property type="project" value="InterPro"/>
</dbReference>
<dbReference type="GO" id="GO:0004150">
    <property type="term" value="F:dihydroneopterin aldolase activity"/>
    <property type="evidence" value="ECO:0007669"/>
    <property type="project" value="InterPro"/>
</dbReference>
<sequence length="153" mass="18273">MMQRNKMIIEIKNLSLQAIIGILPHERKQEQNIIVDSKIWYNCTLTREKDRYTNNRSIQDNTISGTEMPQYHNVSQQDFLDYTIVINHIKNMLIQNKYGLIEVALHEILHKSFVQFDKIYKMTLRITKPDIYQDCVVSVTQSRNRKQFENLQK</sequence>
<organism evidence="2 3">
    <name type="scientific">Helicobacter didelphidarum</name>
    <dbReference type="NCBI Taxonomy" id="2040648"/>
    <lineage>
        <taxon>Bacteria</taxon>
        <taxon>Pseudomonadati</taxon>
        <taxon>Campylobacterota</taxon>
        <taxon>Epsilonproteobacteria</taxon>
        <taxon>Campylobacterales</taxon>
        <taxon>Helicobacteraceae</taxon>
        <taxon>Helicobacter</taxon>
    </lineage>
</organism>
<accession>A0A3D8IR26</accession>
<reference evidence="2 3" key="1">
    <citation type="submission" date="2018-04" db="EMBL/GenBank/DDBJ databases">
        <title>Novel Campyloabacter and Helicobacter Species and Strains.</title>
        <authorList>
            <person name="Mannion A.J."/>
            <person name="Shen Z."/>
            <person name="Fox J.G."/>
        </authorList>
    </citation>
    <scope>NUCLEOTIDE SEQUENCE [LARGE SCALE GENOMIC DNA]</scope>
    <source>
        <strain evidence="2 3">MIT 17-337</strain>
    </source>
</reference>
<dbReference type="Gene3D" id="3.30.1130.10">
    <property type="match status" value="1"/>
</dbReference>
<evidence type="ECO:0000313" key="3">
    <source>
        <dbReference type="Proteomes" id="UP000256379"/>
    </source>
</evidence>
<keyword evidence="3" id="KW-1185">Reference proteome</keyword>